<dbReference type="EMBL" id="UZAE01004226">
    <property type="protein sequence ID" value="VDO01068.1"/>
    <property type="molecule type" value="Genomic_DNA"/>
</dbReference>
<gene>
    <name evidence="1" type="ORF">HNAJ_LOCUS5208</name>
</gene>
<evidence type="ECO:0000313" key="3">
    <source>
        <dbReference type="WBParaSite" id="HNAJ_0000521001-mRNA-1"/>
    </source>
</evidence>
<accession>A0A0R3TDS1</accession>
<evidence type="ECO:0000313" key="1">
    <source>
        <dbReference type="EMBL" id="VDO01068.1"/>
    </source>
</evidence>
<proteinExistence type="predicted"/>
<protein>
    <submittedName>
        <fullName evidence="3">Secreted protein</fullName>
    </submittedName>
</protein>
<name>A0A0R3TDS1_RODNA</name>
<reference evidence="3" key="1">
    <citation type="submission" date="2017-02" db="UniProtKB">
        <authorList>
            <consortium name="WormBaseParasite"/>
        </authorList>
    </citation>
    <scope>IDENTIFICATION</scope>
</reference>
<dbReference type="AlphaFoldDB" id="A0A0R3TDS1"/>
<organism evidence="3">
    <name type="scientific">Rodentolepis nana</name>
    <name type="common">Dwarf tapeworm</name>
    <name type="synonym">Hymenolepis nana</name>
    <dbReference type="NCBI Taxonomy" id="102285"/>
    <lineage>
        <taxon>Eukaryota</taxon>
        <taxon>Metazoa</taxon>
        <taxon>Spiralia</taxon>
        <taxon>Lophotrochozoa</taxon>
        <taxon>Platyhelminthes</taxon>
        <taxon>Cestoda</taxon>
        <taxon>Eucestoda</taxon>
        <taxon>Cyclophyllidea</taxon>
        <taxon>Hymenolepididae</taxon>
        <taxon>Rodentolepis</taxon>
    </lineage>
</organism>
<dbReference type="WBParaSite" id="HNAJ_0000521001-mRNA-1">
    <property type="protein sequence ID" value="HNAJ_0000521001-mRNA-1"/>
    <property type="gene ID" value="HNAJ_0000521001"/>
</dbReference>
<evidence type="ECO:0000313" key="2">
    <source>
        <dbReference type="Proteomes" id="UP000278807"/>
    </source>
</evidence>
<dbReference type="Proteomes" id="UP000278807">
    <property type="component" value="Unassembled WGS sequence"/>
</dbReference>
<sequence>MVQRLIFLVFTQAARVQLFVRERRLDTESGGSFPFPPVLNTESGLDIESGGSSPFPPLVNTESGGSSPFSPVENQLFWVALCFQLSLFAVLGGSLLPIEFIGDCEFEGITALVNCVSRQNSWHSAILMAYISPSKADLLCPAAA</sequence>
<reference evidence="1 2" key="2">
    <citation type="submission" date="2018-11" db="EMBL/GenBank/DDBJ databases">
        <authorList>
            <consortium name="Pathogen Informatics"/>
        </authorList>
    </citation>
    <scope>NUCLEOTIDE SEQUENCE [LARGE SCALE GENOMIC DNA]</scope>
</reference>
<keyword evidence="2" id="KW-1185">Reference proteome</keyword>